<dbReference type="WBParaSite" id="PDA_v2.g15880.t1">
    <property type="protein sequence ID" value="PDA_v2.g15880.t1"/>
    <property type="gene ID" value="PDA_v2.g15880"/>
</dbReference>
<keyword evidence="3" id="KW-1185">Reference proteome</keyword>
<dbReference type="Proteomes" id="UP000887578">
    <property type="component" value="Unplaced"/>
</dbReference>
<evidence type="ECO:0000256" key="1">
    <source>
        <dbReference type="SAM" id="MobiDB-lite"/>
    </source>
</evidence>
<accession>A0A914PCI2</accession>
<dbReference type="Pfam" id="PF00536">
    <property type="entry name" value="SAM_1"/>
    <property type="match status" value="1"/>
</dbReference>
<evidence type="ECO:0000313" key="3">
    <source>
        <dbReference type="Proteomes" id="UP000887578"/>
    </source>
</evidence>
<name>A0A914PCI2_9BILA</name>
<evidence type="ECO:0000313" key="4">
    <source>
        <dbReference type="WBParaSite" id="PDA_v2.g15880.t1"/>
    </source>
</evidence>
<feature type="compositionally biased region" description="Polar residues" evidence="1">
    <location>
        <begin position="19"/>
        <end position="28"/>
    </location>
</feature>
<dbReference type="InterPro" id="IPR013761">
    <property type="entry name" value="SAM/pointed_sf"/>
</dbReference>
<protein>
    <submittedName>
        <fullName evidence="4">SAM domain-containing protein</fullName>
    </submittedName>
</protein>
<dbReference type="AlphaFoldDB" id="A0A914PCI2"/>
<evidence type="ECO:0000259" key="2">
    <source>
        <dbReference type="Pfam" id="PF00536"/>
    </source>
</evidence>
<dbReference type="Gene3D" id="1.10.150.50">
    <property type="entry name" value="Transcription Factor, Ets-1"/>
    <property type="match status" value="1"/>
</dbReference>
<feature type="region of interest" description="Disordered" evidence="1">
    <location>
        <begin position="1"/>
        <end position="36"/>
    </location>
</feature>
<feature type="domain" description="SAM" evidence="2">
    <location>
        <begin position="43"/>
        <end position="81"/>
    </location>
</feature>
<feature type="compositionally biased region" description="Low complexity" evidence="1">
    <location>
        <begin position="1"/>
        <end position="18"/>
    </location>
</feature>
<proteinExistence type="predicted"/>
<dbReference type="InterPro" id="IPR001660">
    <property type="entry name" value="SAM"/>
</dbReference>
<dbReference type="SUPFAM" id="SSF47769">
    <property type="entry name" value="SAM/Pointed domain"/>
    <property type="match status" value="1"/>
</dbReference>
<sequence length="116" mass="13346">MHLRSNSSSSQTSNRYQYLNESTSSSPRISPKRIQKLSNPEDFIQQKLKQIGLQRYSEAFRNQEVDFTTFLKCDENDIRQIVNTVSSNEIDIAAIVDLIAELRQLYSSKGNLESNK</sequence>
<reference evidence="4" key="1">
    <citation type="submission" date="2022-11" db="UniProtKB">
        <authorList>
            <consortium name="WormBaseParasite"/>
        </authorList>
    </citation>
    <scope>IDENTIFICATION</scope>
</reference>
<organism evidence="3 4">
    <name type="scientific">Panagrolaimus davidi</name>
    <dbReference type="NCBI Taxonomy" id="227884"/>
    <lineage>
        <taxon>Eukaryota</taxon>
        <taxon>Metazoa</taxon>
        <taxon>Ecdysozoa</taxon>
        <taxon>Nematoda</taxon>
        <taxon>Chromadorea</taxon>
        <taxon>Rhabditida</taxon>
        <taxon>Tylenchina</taxon>
        <taxon>Panagrolaimomorpha</taxon>
        <taxon>Panagrolaimoidea</taxon>
        <taxon>Panagrolaimidae</taxon>
        <taxon>Panagrolaimus</taxon>
    </lineage>
</organism>